<gene>
    <name evidence="2" type="ORF">WA026_018305</name>
</gene>
<sequence length="131" mass="14835">MTKIYPEVSTCQVSIVIFEQGLVLSQRTVNCSDASYTFVGLSEGPYRACASIVLTGLPLDNNKRRCISVFRNHHDILMSSLDIAMISLFVVFCLVLLISIWGLRRLLFKSNFQRINVLFNLRGKQISTIDM</sequence>
<accession>A0AAW1VGB9</accession>
<dbReference type="Proteomes" id="UP001431783">
    <property type="component" value="Unassembled WGS sequence"/>
</dbReference>
<dbReference type="AlphaFoldDB" id="A0AAW1VGB9"/>
<evidence type="ECO:0000313" key="3">
    <source>
        <dbReference type="Proteomes" id="UP001431783"/>
    </source>
</evidence>
<protein>
    <submittedName>
        <fullName evidence="2">Uncharacterized protein</fullName>
    </submittedName>
</protein>
<feature type="transmembrane region" description="Helical" evidence="1">
    <location>
        <begin position="83"/>
        <end position="103"/>
    </location>
</feature>
<dbReference type="EMBL" id="JARQZJ010000132">
    <property type="protein sequence ID" value="KAK9892102.1"/>
    <property type="molecule type" value="Genomic_DNA"/>
</dbReference>
<proteinExistence type="predicted"/>
<keyword evidence="1" id="KW-0812">Transmembrane</keyword>
<organism evidence="2 3">
    <name type="scientific">Henosepilachna vigintioctopunctata</name>
    <dbReference type="NCBI Taxonomy" id="420089"/>
    <lineage>
        <taxon>Eukaryota</taxon>
        <taxon>Metazoa</taxon>
        <taxon>Ecdysozoa</taxon>
        <taxon>Arthropoda</taxon>
        <taxon>Hexapoda</taxon>
        <taxon>Insecta</taxon>
        <taxon>Pterygota</taxon>
        <taxon>Neoptera</taxon>
        <taxon>Endopterygota</taxon>
        <taxon>Coleoptera</taxon>
        <taxon>Polyphaga</taxon>
        <taxon>Cucujiformia</taxon>
        <taxon>Coccinelloidea</taxon>
        <taxon>Coccinellidae</taxon>
        <taxon>Epilachninae</taxon>
        <taxon>Epilachnini</taxon>
        <taxon>Henosepilachna</taxon>
    </lineage>
</organism>
<evidence type="ECO:0000313" key="2">
    <source>
        <dbReference type="EMBL" id="KAK9892102.1"/>
    </source>
</evidence>
<keyword evidence="1" id="KW-0472">Membrane</keyword>
<keyword evidence="3" id="KW-1185">Reference proteome</keyword>
<name>A0AAW1VGB9_9CUCU</name>
<keyword evidence="1" id="KW-1133">Transmembrane helix</keyword>
<reference evidence="2 3" key="1">
    <citation type="submission" date="2023-03" db="EMBL/GenBank/DDBJ databases">
        <title>Genome insight into feeding habits of ladybird beetles.</title>
        <authorList>
            <person name="Li H.-S."/>
            <person name="Huang Y.-H."/>
            <person name="Pang H."/>
        </authorList>
    </citation>
    <scope>NUCLEOTIDE SEQUENCE [LARGE SCALE GENOMIC DNA]</scope>
    <source>
        <strain evidence="2">SYSU_2023b</strain>
        <tissue evidence="2">Whole body</tissue>
    </source>
</reference>
<comment type="caution">
    <text evidence="2">The sequence shown here is derived from an EMBL/GenBank/DDBJ whole genome shotgun (WGS) entry which is preliminary data.</text>
</comment>
<evidence type="ECO:0000256" key="1">
    <source>
        <dbReference type="SAM" id="Phobius"/>
    </source>
</evidence>